<protein>
    <recommendedName>
        <fullName evidence="3">Carboxylesterase type B domain-containing protein</fullName>
    </recommendedName>
</protein>
<dbReference type="InterPro" id="IPR029058">
    <property type="entry name" value="AB_hydrolase_fold"/>
</dbReference>
<organism evidence="4 5">
    <name type="scientific">Clonostachys rhizophaga</name>
    <dbReference type="NCBI Taxonomy" id="160324"/>
    <lineage>
        <taxon>Eukaryota</taxon>
        <taxon>Fungi</taxon>
        <taxon>Dikarya</taxon>
        <taxon>Ascomycota</taxon>
        <taxon>Pezizomycotina</taxon>
        <taxon>Sordariomycetes</taxon>
        <taxon>Hypocreomycetidae</taxon>
        <taxon>Hypocreales</taxon>
        <taxon>Bionectriaceae</taxon>
        <taxon>Clonostachys</taxon>
    </lineage>
</organism>
<dbReference type="InterPro" id="IPR050654">
    <property type="entry name" value="AChE-related_enzymes"/>
</dbReference>
<dbReference type="AlphaFoldDB" id="A0A9N9YM66"/>
<evidence type="ECO:0000313" key="4">
    <source>
        <dbReference type="EMBL" id="CAH0023681.1"/>
    </source>
</evidence>
<evidence type="ECO:0000259" key="3">
    <source>
        <dbReference type="Pfam" id="PF00135"/>
    </source>
</evidence>
<sequence length="327" mass="36577">MNNCWSKLDEHFRLLGRSPLMGQSAGSAATYHILNSPLTKGKIVGAIIQSGLRDPHDPSAVELAEGYQTYNVAEEYVISFLESVNCSTISCMRSLPMETLDTSEFGGTSRTSFKGTLDYYCMPDTYLSTLKLGLSHDVPIITGSTRDESGASYELNITLATYLSSVNSTFASFADRFFEAYQASDSFTAFAAQNTQYTDRSTVGTQFWANYWLSNRTSPVWTYLWDHAPPGQNDGAAHMTEIQYTQYNLYNVYYEEEDYEIAEKMSNYWVDFIKYGNPNGDGLIYWDNINASTTTTQELGDGWGPKIIASDDQIALFESWFASLAAI</sequence>
<keyword evidence="5" id="KW-1185">Reference proteome</keyword>
<gene>
    <name evidence="4" type="ORF">CRHIZ90672A_00000088</name>
</gene>
<name>A0A9N9YM66_9HYPO</name>
<evidence type="ECO:0000256" key="1">
    <source>
        <dbReference type="ARBA" id="ARBA00005964"/>
    </source>
</evidence>
<dbReference type="PANTHER" id="PTHR43918:SF4">
    <property type="entry name" value="CARBOXYLIC ESTER HYDROLASE"/>
    <property type="match status" value="1"/>
</dbReference>
<dbReference type="Proteomes" id="UP000696573">
    <property type="component" value="Unassembled WGS sequence"/>
</dbReference>
<comment type="similarity">
    <text evidence="1">Belongs to the type-B carboxylesterase/lipase family.</text>
</comment>
<dbReference type="InterPro" id="IPR002018">
    <property type="entry name" value="CarbesteraseB"/>
</dbReference>
<dbReference type="EMBL" id="CABFNQ020000694">
    <property type="protein sequence ID" value="CAH0023681.1"/>
    <property type="molecule type" value="Genomic_DNA"/>
</dbReference>
<proteinExistence type="inferred from homology"/>
<feature type="domain" description="Carboxylesterase type B" evidence="3">
    <location>
        <begin position="20"/>
        <end position="296"/>
    </location>
</feature>
<evidence type="ECO:0000313" key="5">
    <source>
        <dbReference type="Proteomes" id="UP000696573"/>
    </source>
</evidence>
<evidence type="ECO:0000256" key="2">
    <source>
        <dbReference type="ARBA" id="ARBA00022801"/>
    </source>
</evidence>
<comment type="caution">
    <text evidence="4">The sequence shown here is derived from an EMBL/GenBank/DDBJ whole genome shotgun (WGS) entry which is preliminary data.</text>
</comment>
<dbReference type="OrthoDB" id="408631at2759"/>
<reference evidence="4" key="1">
    <citation type="submission" date="2021-10" db="EMBL/GenBank/DDBJ databases">
        <authorList>
            <person name="Piombo E."/>
        </authorList>
    </citation>
    <scope>NUCLEOTIDE SEQUENCE</scope>
</reference>
<dbReference type="SUPFAM" id="SSF53474">
    <property type="entry name" value="alpha/beta-Hydrolases"/>
    <property type="match status" value="1"/>
</dbReference>
<dbReference type="GO" id="GO:0052689">
    <property type="term" value="F:carboxylic ester hydrolase activity"/>
    <property type="evidence" value="ECO:0007669"/>
    <property type="project" value="TreeGrafter"/>
</dbReference>
<dbReference type="Pfam" id="PF00135">
    <property type="entry name" value="COesterase"/>
    <property type="match status" value="1"/>
</dbReference>
<accession>A0A9N9YM66</accession>
<dbReference type="PANTHER" id="PTHR43918">
    <property type="entry name" value="ACETYLCHOLINESTERASE"/>
    <property type="match status" value="1"/>
</dbReference>
<keyword evidence="2" id="KW-0378">Hydrolase</keyword>
<dbReference type="Gene3D" id="3.40.50.1820">
    <property type="entry name" value="alpha/beta hydrolase"/>
    <property type="match status" value="1"/>
</dbReference>